<feature type="domain" description="Homing endonuclease LAGLIDADG" evidence="1">
    <location>
        <begin position="40"/>
        <end position="131"/>
    </location>
</feature>
<dbReference type="GeneID" id="38458146"/>
<gene>
    <name evidence="2" type="primary">orf307</name>
    <name evidence="2" type="ORF">Capsosi_058</name>
</gene>
<keyword evidence="2" id="KW-0378">Hydrolase</keyword>
<dbReference type="SUPFAM" id="SSF55608">
    <property type="entry name" value="Homing endonucleases"/>
    <property type="match status" value="2"/>
</dbReference>
<sequence length="300" mass="35520">MTIRSSETIRGALSFNFSSYKKVVPSHIKQIDISFLQWFIGFVEGDGSFIVSKKNKNNKQLMFIINQKDPKLMFKIKKKLGFGNVTNYEQDGQIYYRYSVSSLKNITRLMHLFNGNLILEKVNTRFQTWISQYNEQDFRSPITLLNQSPCLDLNSGWLSGFIDADGGFYARLKIDSMRLTWRLNMKFYITQKQEYKVLQVIKFLFSTDHQPLIINSSDVTKNIYNMKKDYYRLELTNAKHILNVINYLNIYPLQGNKNIIFKRWERIYGNKIILKSIKTNFHTKSFKRFKRLVDNLNLKS</sequence>
<feature type="domain" description="Homing endonuclease LAGLIDADG" evidence="1">
    <location>
        <begin position="158"/>
        <end position="268"/>
    </location>
</feature>
<keyword evidence="2" id="KW-0255">Endonuclease</keyword>
<dbReference type="PANTHER" id="PTHR36181:SF2">
    <property type="entry name" value="INTRON-ENCODED ENDONUCLEASE AI3-RELATED"/>
    <property type="match status" value="1"/>
</dbReference>
<reference evidence="2" key="1">
    <citation type="journal article" date="2018" name="J. Phycol.">
        <title>Flip-flop organization in the chloroplast genome of Capsosiphon fulvescens (Ulvophyceae, Chlorophyta.</title>
        <authorList>
            <person name="Kim D."/>
            <person name="Lee J."/>
            <person name="Choi J.W."/>
            <person name="Yang J.H."/>
            <person name="Hwang I.K."/>
            <person name="Yoon H.S."/>
        </authorList>
    </citation>
    <scope>NUCLEOTIDE SEQUENCE</scope>
    <source>
        <strain evidence="2">TypeA</strain>
    </source>
</reference>
<dbReference type="GO" id="GO:0004519">
    <property type="term" value="F:endonuclease activity"/>
    <property type="evidence" value="ECO:0007669"/>
    <property type="project" value="UniProtKB-KW"/>
</dbReference>
<accession>A0A3P8MUM4</accession>
<evidence type="ECO:0000313" key="2">
    <source>
        <dbReference type="EMBL" id="AWX64089.1"/>
    </source>
</evidence>
<evidence type="ECO:0000259" key="1">
    <source>
        <dbReference type="Pfam" id="PF00961"/>
    </source>
</evidence>
<organism evidence="2">
    <name type="scientific">Capsosiphon fulvescens</name>
    <dbReference type="NCBI Taxonomy" id="205396"/>
    <lineage>
        <taxon>Eukaryota</taxon>
        <taxon>Viridiplantae</taxon>
        <taxon>Chlorophyta</taxon>
        <taxon>core chlorophytes</taxon>
        <taxon>Ulvophyceae</taxon>
        <taxon>OUU clade</taxon>
        <taxon>Ulotrichales</taxon>
        <taxon>Ulotrichaceae</taxon>
        <taxon>Capsosiphon</taxon>
    </lineage>
</organism>
<keyword evidence="2" id="KW-0934">Plastid</keyword>
<dbReference type="InterPro" id="IPR051289">
    <property type="entry name" value="LAGLIDADG_Endonuclease"/>
</dbReference>
<dbReference type="Pfam" id="PF00961">
    <property type="entry name" value="LAGLIDADG_1"/>
    <property type="match status" value="2"/>
</dbReference>
<keyword evidence="2" id="KW-0540">Nuclease</keyword>
<dbReference type="InterPro" id="IPR027434">
    <property type="entry name" value="Homing_endonucl"/>
</dbReference>
<dbReference type="InterPro" id="IPR004860">
    <property type="entry name" value="LAGLIDADG_dom"/>
</dbReference>
<dbReference type="EMBL" id="MG727869">
    <property type="protein sequence ID" value="AWX64089.1"/>
    <property type="molecule type" value="Genomic_DNA"/>
</dbReference>
<protein>
    <submittedName>
        <fullName evidence="2">Putative LAGLIDADG homing endonuclease</fullName>
    </submittedName>
</protein>
<geneLocation type="plastid" evidence="2"/>
<dbReference type="Gene3D" id="3.10.28.10">
    <property type="entry name" value="Homing endonucleases"/>
    <property type="match status" value="2"/>
</dbReference>
<dbReference type="RefSeq" id="YP_009538400.1">
    <property type="nucleotide sequence ID" value="NC_039920.1"/>
</dbReference>
<dbReference type="GO" id="GO:0005739">
    <property type="term" value="C:mitochondrion"/>
    <property type="evidence" value="ECO:0007669"/>
    <property type="project" value="UniProtKB-ARBA"/>
</dbReference>
<name>A0A3P8MUM4_9CHLO</name>
<dbReference type="AlphaFoldDB" id="A0A3P8MUM4"/>
<dbReference type="PANTHER" id="PTHR36181">
    <property type="entry name" value="INTRON-ENCODED ENDONUCLEASE AI3-RELATED"/>
    <property type="match status" value="1"/>
</dbReference>
<proteinExistence type="predicted"/>